<organism evidence="15 16">
    <name type="scientific">Peromyscus maniculatus bairdii</name>
    <name type="common">Prairie deer mouse</name>
    <dbReference type="NCBI Taxonomy" id="230844"/>
    <lineage>
        <taxon>Eukaryota</taxon>
        <taxon>Metazoa</taxon>
        <taxon>Chordata</taxon>
        <taxon>Craniata</taxon>
        <taxon>Vertebrata</taxon>
        <taxon>Euteleostomi</taxon>
        <taxon>Mammalia</taxon>
        <taxon>Eutheria</taxon>
        <taxon>Euarchontoglires</taxon>
        <taxon>Glires</taxon>
        <taxon>Rodentia</taxon>
        <taxon>Myomorpha</taxon>
        <taxon>Muroidea</taxon>
        <taxon>Cricetidae</taxon>
        <taxon>Neotominae</taxon>
        <taxon>Peromyscus</taxon>
    </lineage>
</organism>
<dbReference type="InterPro" id="IPR036236">
    <property type="entry name" value="Znf_C2H2_sf"/>
</dbReference>
<feature type="domain" description="C2H2-type" evidence="13">
    <location>
        <begin position="317"/>
        <end position="344"/>
    </location>
</feature>
<proteinExistence type="inferred from homology"/>
<keyword evidence="9" id="KW-0238">DNA-binding</keyword>
<evidence type="ECO:0000256" key="8">
    <source>
        <dbReference type="ARBA" id="ARBA00023015"/>
    </source>
</evidence>
<evidence type="ECO:0000256" key="6">
    <source>
        <dbReference type="ARBA" id="ARBA00022771"/>
    </source>
</evidence>
<dbReference type="AlphaFoldDB" id="A0A8C8W6C5"/>
<dbReference type="PANTHER" id="PTHR23235:SF142">
    <property type="entry name" value="ZINC FINGER PROTEIN 384"/>
    <property type="match status" value="1"/>
</dbReference>
<dbReference type="FunFam" id="3.30.160.60:FF:000966">
    <property type="entry name" value="ZFP90 zinc finger protein"/>
    <property type="match status" value="1"/>
</dbReference>
<comment type="similarity">
    <text evidence="3">Belongs to the krueppel C2H2-type zinc-finger protein family.</text>
</comment>
<comment type="function">
    <text evidence="1">May be involved in transcriptional regulation.</text>
</comment>
<dbReference type="GO" id="GO:0000978">
    <property type="term" value="F:RNA polymerase II cis-regulatory region sequence-specific DNA binding"/>
    <property type="evidence" value="ECO:0007669"/>
    <property type="project" value="TreeGrafter"/>
</dbReference>
<dbReference type="InterPro" id="IPR001909">
    <property type="entry name" value="KRAB"/>
</dbReference>
<dbReference type="FunFam" id="3.30.160.60:FF:002343">
    <property type="entry name" value="Zinc finger protein 33A"/>
    <property type="match status" value="2"/>
</dbReference>
<dbReference type="GeneTree" id="ENSGT00940000153165"/>
<feature type="domain" description="C2H2-type" evidence="13">
    <location>
        <begin position="373"/>
        <end position="400"/>
    </location>
</feature>
<dbReference type="FunFam" id="3.30.160.60:FF:000690">
    <property type="entry name" value="Zinc finger protein 354C"/>
    <property type="match status" value="1"/>
</dbReference>
<dbReference type="Proteomes" id="UP000694547">
    <property type="component" value="Unassembled WGS sequence"/>
</dbReference>
<keyword evidence="16" id="KW-1185">Reference proteome</keyword>
<dbReference type="CDD" id="cd07765">
    <property type="entry name" value="KRAB_A-box"/>
    <property type="match status" value="1"/>
</dbReference>
<protein>
    <submittedName>
        <fullName evidence="15">Uncharacterized protein</fullName>
    </submittedName>
</protein>
<dbReference type="SUPFAM" id="SSF109640">
    <property type="entry name" value="KRAB domain (Kruppel-associated box)"/>
    <property type="match status" value="1"/>
</dbReference>
<keyword evidence="5" id="KW-0677">Repeat</keyword>
<evidence type="ECO:0000256" key="12">
    <source>
        <dbReference type="PROSITE-ProRule" id="PRU00042"/>
    </source>
</evidence>
<dbReference type="PANTHER" id="PTHR23235">
    <property type="entry name" value="KRUEPPEL-LIKE TRANSCRIPTION FACTOR"/>
    <property type="match status" value="1"/>
</dbReference>
<feature type="domain" description="C2H2-type" evidence="13">
    <location>
        <begin position="345"/>
        <end position="372"/>
    </location>
</feature>
<keyword evidence="8" id="KW-0805">Transcription regulation</keyword>
<dbReference type="SMART" id="SM00355">
    <property type="entry name" value="ZnF_C2H2"/>
    <property type="match status" value="6"/>
</dbReference>
<dbReference type="Ensembl" id="ENSPEMT00000034672.1">
    <property type="protein sequence ID" value="ENSPEMP00000036448.1"/>
    <property type="gene ID" value="ENSPEMG00000030637.1"/>
</dbReference>
<feature type="domain" description="C2H2-type" evidence="13">
    <location>
        <begin position="243"/>
        <end position="270"/>
    </location>
</feature>
<evidence type="ECO:0000256" key="5">
    <source>
        <dbReference type="ARBA" id="ARBA00022737"/>
    </source>
</evidence>
<sequence length="509" mass="58718">WECLDTSQRNLYREVMLENYSNLDSLLQYLSSLSVSKPELVIFLEQNKEPWTVNIEETKVSVLFLSNSTQLDNNCLSFLPAVFRYPIQELFPKEYIQDTCQREISGQFGCNSLGELHIRKFWACRSDNEDTESCADGNDLHPAPIINIPDRIDEVAASPHKVNSVSFPLRSCHFLSYIQNDSSHTGGKQTTFKACRQYFPHPSKFEGNPRFSVGQKYKKLWRSYRGCSDLLKINVVPTGEKLHKCKMCGKLFSILSVLKEHYKIHMTKESYKYAEHDMFLLHAPKYRGHCKNHTEEKAFKCTEYGKSFRTNTGEKLFICEACGKSFTHSSMLHSHERIHTGEKLHKCEECGKSFNKASNFQVHQRIHSGDKPYKCNICGKSFTQSLTLQVHKRIHTGEKPNKCNVCGKAFTHSSTLKGHQRIHTGEKPYKCNVCGKAFTHSTTLKVHQRIHTGEKPYKCSDCNKSLLRVQYFKFIKEYTLEKNLTDVKNVASHLKMHQIFKLTRGSTLR</sequence>
<dbReference type="Gene3D" id="6.10.140.140">
    <property type="match status" value="1"/>
</dbReference>
<dbReference type="GO" id="GO:0000981">
    <property type="term" value="F:DNA-binding transcription factor activity, RNA polymerase II-specific"/>
    <property type="evidence" value="ECO:0007669"/>
    <property type="project" value="TreeGrafter"/>
</dbReference>
<keyword evidence="4" id="KW-0479">Metal-binding</keyword>
<reference evidence="15" key="2">
    <citation type="submission" date="2025-08" db="UniProtKB">
        <authorList>
            <consortium name="Ensembl"/>
        </authorList>
    </citation>
    <scope>IDENTIFICATION</scope>
</reference>
<keyword evidence="7" id="KW-0862">Zinc</keyword>
<dbReference type="Pfam" id="PF13912">
    <property type="entry name" value="zf-C2H2_6"/>
    <property type="match status" value="1"/>
</dbReference>
<evidence type="ECO:0000256" key="7">
    <source>
        <dbReference type="ARBA" id="ARBA00022833"/>
    </source>
</evidence>
<dbReference type="GO" id="GO:0022603">
    <property type="term" value="P:regulation of anatomical structure morphogenesis"/>
    <property type="evidence" value="ECO:0007669"/>
    <property type="project" value="UniProtKB-ARBA"/>
</dbReference>
<dbReference type="SUPFAM" id="SSF57667">
    <property type="entry name" value="beta-beta-alpha zinc fingers"/>
    <property type="match status" value="5"/>
</dbReference>
<dbReference type="PROSITE" id="PS50157">
    <property type="entry name" value="ZINC_FINGER_C2H2_2"/>
    <property type="match status" value="6"/>
</dbReference>
<dbReference type="GO" id="GO:0005634">
    <property type="term" value="C:nucleus"/>
    <property type="evidence" value="ECO:0007669"/>
    <property type="project" value="UniProtKB-SubCell"/>
</dbReference>
<evidence type="ECO:0000256" key="11">
    <source>
        <dbReference type="ARBA" id="ARBA00023242"/>
    </source>
</evidence>
<feature type="domain" description="C2H2-type" evidence="13">
    <location>
        <begin position="429"/>
        <end position="456"/>
    </location>
</feature>
<dbReference type="FunFam" id="3.30.160.60:FF:002090">
    <property type="entry name" value="Zinc finger protein 473"/>
    <property type="match status" value="1"/>
</dbReference>
<dbReference type="SMART" id="SM00349">
    <property type="entry name" value="KRAB"/>
    <property type="match status" value="1"/>
</dbReference>
<keyword evidence="11" id="KW-0539">Nucleus</keyword>
<comment type="subcellular location">
    <subcellularLocation>
        <location evidence="2">Nucleus</location>
    </subcellularLocation>
</comment>
<dbReference type="InterPro" id="IPR013087">
    <property type="entry name" value="Znf_C2H2_type"/>
</dbReference>
<dbReference type="Gene3D" id="3.30.160.60">
    <property type="entry name" value="Classic Zinc Finger"/>
    <property type="match status" value="7"/>
</dbReference>
<evidence type="ECO:0000256" key="10">
    <source>
        <dbReference type="ARBA" id="ARBA00023163"/>
    </source>
</evidence>
<dbReference type="InterPro" id="IPR036051">
    <property type="entry name" value="KRAB_dom_sf"/>
</dbReference>
<dbReference type="GO" id="GO:0008270">
    <property type="term" value="F:zinc ion binding"/>
    <property type="evidence" value="ECO:0007669"/>
    <property type="project" value="UniProtKB-KW"/>
</dbReference>
<evidence type="ECO:0000256" key="9">
    <source>
        <dbReference type="ARBA" id="ARBA00023125"/>
    </source>
</evidence>
<evidence type="ECO:0000256" key="2">
    <source>
        <dbReference type="ARBA" id="ARBA00004123"/>
    </source>
</evidence>
<feature type="domain" description="C2H2-type" evidence="13">
    <location>
        <begin position="401"/>
        <end position="428"/>
    </location>
</feature>
<dbReference type="Pfam" id="PF01352">
    <property type="entry name" value="KRAB"/>
    <property type="match status" value="1"/>
</dbReference>
<accession>A0A8C8W6C5</accession>
<name>A0A8C8W6C5_PERMB</name>
<reference evidence="16" key="1">
    <citation type="submission" date="2018-10" db="EMBL/GenBank/DDBJ databases">
        <title>Improved assembly of the deer mouse Peromyscus maniculatus genome.</title>
        <authorList>
            <person name="Lassance J.-M."/>
            <person name="Hoekstra H.E."/>
        </authorList>
    </citation>
    <scope>NUCLEOTIDE SEQUENCE [LARGE SCALE GENOMIC DNA]</scope>
</reference>
<feature type="domain" description="KRAB" evidence="14">
    <location>
        <begin position="1"/>
        <end position="63"/>
    </location>
</feature>
<evidence type="ECO:0000259" key="13">
    <source>
        <dbReference type="PROSITE" id="PS50157"/>
    </source>
</evidence>
<evidence type="ECO:0000256" key="3">
    <source>
        <dbReference type="ARBA" id="ARBA00006991"/>
    </source>
</evidence>
<evidence type="ECO:0000256" key="1">
    <source>
        <dbReference type="ARBA" id="ARBA00003767"/>
    </source>
</evidence>
<keyword evidence="6 12" id="KW-0863">Zinc-finger</keyword>
<evidence type="ECO:0000313" key="16">
    <source>
        <dbReference type="Proteomes" id="UP000694547"/>
    </source>
</evidence>
<dbReference type="Pfam" id="PF00096">
    <property type="entry name" value="zf-C2H2"/>
    <property type="match status" value="5"/>
</dbReference>
<evidence type="ECO:0000256" key="4">
    <source>
        <dbReference type="ARBA" id="ARBA00022723"/>
    </source>
</evidence>
<dbReference type="PROSITE" id="PS50805">
    <property type="entry name" value="KRAB"/>
    <property type="match status" value="1"/>
</dbReference>
<evidence type="ECO:0000259" key="14">
    <source>
        <dbReference type="PROSITE" id="PS50805"/>
    </source>
</evidence>
<dbReference type="PROSITE" id="PS00028">
    <property type="entry name" value="ZINC_FINGER_C2H2_1"/>
    <property type="match status" value="6"/>
</dbReference>
<dbReference type="FunFam" id="3.30.160.60:FF:000671">
    <property type="entry name" value="Zinc finger protein 26"/>
    <property type="match status" value="1"/>
</dbReference>
<evidence type="ECO:0000313" key="15">
    <source>
        <dbReference type="Ensembl" id="ENSPEMP00000036448.1"/>
    </source>
</evidence>
<keyword evidence="10" id="KW-0804">Transcription</keyword>
<reference evidence="15" key="3">
    <citation type="submission" date="2025-09" db="UniProtKB">
        <authorList>
            <consortium name="Ensembl"/>
        </authorList>
    </citation>
    <scope>IDENTIFICATION</scope>
</reference>